<evidence type="ECO:0000256" key="4">
    <source>
        <dbReference type="ARBA" id="ARBA00022722"/>
    </source>
</evidence>
<dbReference type="SMART" id="SM00357">
    <property type="entry name" value="CSP"/>
    <property type="match status" value="1"/>
</dbReference>
<evidence type="ECO:0000313" key="11">
    <source>
        <dbReference type="Proteomes" id="UP000199561"/>
    </source>
</evidence>
<comment type="subcellular location">
    <subcellularLocation>
        <location evidence="2 8">Cytoplasm</location>
    </subcellularLocation>
</comment>
<gene>
    <name evidence="8" type="primary">rnr</name>
    <name evidence="10" type="ORF">SAMN05421880_11631</name>
</gene>
<dbReference type="InterPro" id="IPR011805">
    <property type="entry name" value="RNase_R"/>
</dbReference>
<evidence type="ECO:0000256" key="5">
    <source>
        <dbReference type="ARBA" id="ARBA00022801"/>
    </source>
</evidence>
<evidence type="ECO:0000259" key="9">
    <source>
        <dbReference type="PROSITE" id="PS50126"/>
    </source>
</evidence>
<comment type="catalytic activity">
    <reaction evidence="1 8">
        <text>Exonucleolytic cleavage in the 3'- to 5'-direction to yield nucleoside 5'-phosphates.</text>
        <dbReference type="EC" id="3.1.13.1"/>
    </reaction>
</comment>
<keyword evidence="7 8" id="KW-0694">RNA-binding</keyword>
<dbReference type="GO" id="GO:0006402">
    <property type="term" value="P:mRNA catabolic process"/>
    <property type="evidence" value="ECO:0007669"/>
    <property type="project" value="TreeGrafter"/>
</dbReference>
<dbReference type="InterPro" id="IPR003029">
    <property type="entry name" value="S1_domain"/>
</dbReference>
<dbReference type="InterPro" id="IPR013223">
    <property type="entry name" value="RNase_B_OB_dom"/>
</dbReference>
<sequence length="724" mass="82715">MSIKKKSKEKPLRTLDPFLAREAERYGTALPSREFILKVLEEQGIPISEAKLRKLLGIAQDEIEFFNRRLTAMTRAGQIIRNRKGDICVTDKLALIKGTVQGHSDGYGFLTTDDGSPDLYLGPKEMHKVFHGDRVIVREIGIDRRGRRECKIVEVLEHVNSKLVGRFQAEHGIFFVVAENKRISQEILIPREATLGAKPGQVVTVKIIQQPDIHIQPIGHIIEILGDYSSPGMEIEIALRKYALPYEFPPEVEQISAKFPKRVLKKDSSKRKDIRHLPLVTIDGETARDFDDAVFCEREGEDFRLYVAIADVSHYVHDNDALDREAFNRGNSVYFPRRVIPMLPDVLSNGLCSLNPLVDRLCMVCEIHLVSSGEYQDYQFYPAVMRSHARLTYNEVASLLKKPKGNKEYTELLPHLQLLYKAYKVLKKARKKRGAIDFETVETQMIFNDQGKIEQILPIQRNEAHSLIEECMLAANVCASEFLQKHKQPVLYRIHEGPSLEKLLALREFLKEFGLQLSGGNKPHAKDYAKTLSRITSRPDAQLLQTVMLRSLQQASYSPDNTGHFGLAYESYTHFTSPIRRYPDLLVHRAIKAVLNGNIYTPSINNWHELGKHCSLTERRADEATRDVESWLKCFYIQDKIGEHFTGVISGVTAFGLFVALDQIYVEGLIHISELPSDYFHFEPTKHLLYGERTGKKFRLGDRVEVKLVRADLETRKIDFVLAK</sequence>
<dbReference type="NCBIfam" id="TIGR00358">
    <property type="entry name" value="3_prime_RNase"/>
    <property type="match status" value="1"/>
</dbReference>
<dbReference type="HAMAP" id="MF_01895">
    <property type="entry name" value="RNase_R"/>
    <property type="match status" value="1"/>
</dbReference>
<dbReference type="Proteomes" id="UP000199561">
    <property type="component" value="Unassembled WGS sequence"/>
</dbReference>
<dbReference type="EC" id="3.1.13.1" evidence="8"/>
<evidence type="ECO:0000256" key="2">
    <source>
        <dbReference type="ARBA" id="ARBA00004496"/>
    </source>
</evidence>
<dbReference type="PANTHER" id="PTHR23355:SF9">
    <property type="entry name" value="DIS3-LIKE EXONUCLEASE 2"/>
    <property type="match status" value="1"/>
</dbReference>
<proteinExistence type="inferred from homology"/>
<dbReference type="Gene3D" id="2.40.50.140">
    <property type="entry name" value="Nucleic acid-binding proteins"/>
    <property type="match status" value="2"/>
</dbReference>
<dbReference type="PROSITE" id="PS01175">
    <property type="entry name" value="RIBONUCLEASE_II"/>
    <property type="match status" value="1"/>
</dbReference>
<evidence type="ECO:0000256" key="8">
    <source>
        <dbReference type="HAMAP-Rule" id="MF_01895"/>
    </source>
</evidence>
<dbReference type="AlphaFoldDB" id="A0A1I4QSH3"/>
<keyword evidence="5 8" id="KW-0378">Hydrolase</keyword>
<dbReference type="PROSITE" id="PS50126">
    <property type="entry name" value="S1"/>
    <property type="match status" value="1"/>
</dbReference>
<protein>
    <recommendedName>
        <fullName evidence="8">Ribonuclease R</fullName>
        <shortName evidence="8">RNase R</shortName>
        <ecNumber evidence="8">3.1.13.1</ecNumber>
    </recommendedName>
</protein>
<dbReference type="InterPro" id="IPR001900">
    <property type="entry name" value="RNase_II/R"/>
</dbReference>
<accession>A0A1I4QSH3</accession>
<dbReference type="Pfam" id="PF00773">
    <property type="entry name" value="RNB"/>
    <property type="match status" value="1"/>
</dbReference>
<dbReference type="SUPFAM" id="SSF50249">
    <property type="entry name" value="Nucleic acid-binding proteins"/>
    <property type="match status" value="4"/>
</dbReference>
<dbReference type="InterPro" id="IPR050180">
    <property type="entry name" value="RNR_Ribonuclease"/>
</dbReference>
<dbReference type="GO" id="GO:0008859">
    <property type="term" value="F:exoribonuclease II activity"/>
    <property type="evidence" value="ECO:0007669"/>
    <property type="project" value="UniProtKB-UniRule"/>
</dbReference>
<dbReference type="GO" id="GO:0003723">
    <property type="term" value="F:RNA binding"/>
    <property type="evidence" value="ECO:0007669"/>
    <property type="project" value="UniProtKB-UniRule"/>
</dbReference>
<comment type="function">
    <text evidence="8">3'-5' exoribonuclease that releases 5'-nucleoside monophosphates and is involved in maturation of structured RNAs.</text>
</comment>
<evidence type="ECO:0000256" key="3">
    <source>
        <dbReference type="ARBA" id="ARBA00022490"/>
    </source>
</evidence>
<keyword evidence="3 8" id="KW-0963">Cytoplasm</keyword>
<keyword evidence="6 8" id="KW-0269">Exonuclease</keyword>
<comment type="similarity">
    <text evidence="8">Belongs to the RNR ribonuclease family. RNase R subfamily.</text>
</comment>
<dbReference type="InterPro" id="IPR040476">
    <property type="entry name" value="CSD2"/>
</dbReference>
<dbReference type="PANTHER" id="PTHR23355">
    <property type="entry name" value="RIBONUCLEASE"/>
    <property type="match status" value="1"/>
</dbReference>
<keyword evidence="11" id="KW-1185">Reference proteome</keyword>
<feature type="domain" description="S1 motif" evidence="9">
    <location>
        <begin position="642"/>
        <end position="723"/>
    </location>
</feature>
<dbReference type="CDD" id="cd04471">
    <property type="entry name" value="S1_RNase_R"/>
    <property type="match status" value="1"/>
</dbReference>
<dbReference type="EMBL" id="FOUF01000016">
    <property type="protein sequence ID" value="SFM42967.1"/>
    <property type="molecule type" value="Genomic_DNA"/>
</dbReference>
<dbReference type="SMART" id="SM00316">
    <property type="entry name" value="S1"/>
    <property type="match status" value="1"/>
</dbReference>
<dbReference type="STRING" id="52442.SAMN05421880_11631"/>
<dbReference type="InterPro" id="IPR022966">
    <property type="entry name" value="RNase_II/R_CS"/>
</dbReference>
<evidence type="ECO:0000256" key="6">
    <source>
        <dbReference type="ARBA" id="ARBA00022839"/>
    </source>
</evidence>
<organism evidence="10 11">
    <name type="scientific">Nitrosomonas nitrosa</name>
    <dbReference type="NCBI Taxonomy" id="52442"/>
    <lineage>
        <taxon>Bacteria</taxon>
        <taxon>Pseudomonadati</taxon>
        <taxon>Pseudomonadota</taxon>
        <taxon>Betaproteobacteria</taxon>
        <taxon>Nitrosomonadales</taxon>
        <taxon>Nitrosomonadaceae</taxon>
        <taxon>Nitrosomonas</taxon>
    </lineage>
</organism>
<dbReference type="Pfam" id="PF08206">
    <property type="entry name" value="OB_RNB"/>
    <property type="match status" value="1"/>
</dbReference>
<dbReference type="NCBIfam" id="TIGR02063">
    <property type="entry name" value="RNase_R"/>
    <property type="match status" value="1"/>
</dbReference>
<evidence type="ECO:0000313" key="10">
    <source>
        <dbReference type="EMBL" id="SFM42967.1"/>
    </source>
</evidence>
<reference evidence="10 11" key="1">
    <citation type="submission" date="2016-10" db="EMBL/GenBank/DDBJ databases">
        <authorList>
            <person name="de Groot N.N."/>
        </authorList>
    </citation>
    <scope>NUCLEOTIDE SEQUENCE [LARGE SCALE GENOMIC DNA]</scope>
    <source>
        <strain evidence="10 11">Nm146</strain>
    </source>
</reference>
<dbReference type="SMART" id="SM00955">
    <property type="entry name" value="RNB"/>
    <property type="match status" value="1"/>
</dbReference>
<dbReference type="GO" id="GO:0005829">
    <property type="term" value="C:cytosol"/>
    <property type="evidence" value="ECO:0007669"/>
    <property type="project" value="TreeGrafter"/>
</dbReference>
<dbReference type="InterPro" id="IPR011129">
    <property type="entry name" value="CSD"/>
</dbReference>
<dbReference type="InterPro" id="IPR012340">
    <property type="entry name" value="NA-bd_OB-fold"/>
</dbReference>
<evidence type="ECO:0000256" key="1">
    <source>
        <dbReference type="ARBA" id="ARBA00001849"/>
    </source>
</evidence>
<evidence type="ECO:0000256" key="7">
    <source>
        <dbReference type="ARBA" id="ARBA00022884"/>
    </source>
</evidence>
<dbReference type="RefSeq" id="WP_090669252.1">
    <property type="nucleotide sequence ID" value="NZ_FOUF01000016.1"/>
</dbReference>
<keyword evidence="4 8" id="KW-0540">Nuclease</keyword>
<dbReference type="Pfam" id="PF17876">
    <property type="entry name" value="CSD2"/>
    <property type="match status" value="1"/>
</dbReference>
<dbReference type="InterPro" id="IPR004476">
    <property type="entry name" value="RNase_II/RNase_R"/>
</dbReference>
<name>A0A1I4QSH3_9PROT</name>
<dbReference type="Pfam" id="PF00575">
    <property type="entry name" value="S1"/>
    <property type="match status" value="1"/>
</dbReference>